<protein>
    <submittedName>
        <fullName evidence="1">DUF3396 domain-containing protein</fullName>
    </submittedName>
</protein>
<accession>A0AAE4GH43</accession>
<comment type="caution">
    <text evidence="1">The sequence shown here is derived from an EMBL/GenBank/DDBJ whole genome shotgun (WGS) entry which is preliminary data.</text>
</comment>
<name>A0AAE4GH43_9BURK</name>
<organism evidence="1">
    <name type="scientific">Herbaspirillum huttiense subsp. nephrolepidis</name>
    <dbReference type="NCBI Taxonomy" id="3075126"/>
    <lineage>
        <taxon>Bacteria</taxon>
        <taxon>Pseudomonadati</taxon>
        <taxon>Pseudomonadota</taxon>
        <taxon>Betaproteobacteria</taxon>
        <taxon>Burkholderiales</taxon>
        <taxon>Oxalobacteraceae</taxon>
        <taxon>Herbaspirillum</taxon>
    </lineage>
</organism>
<proteinExistence type="predicted"/>
<dbReference type="AlphaFoldDB" id="A0AAE4GH43"/>
<dbReference type="InterPro" id="IPR021815">
    <property type="entry name" value="TsiV"/>
</dbReference>
<dbReference type="RefSeq" id="WP_310839148.1">
    <property type="nucleotide sequence ID" value="NZ_JAVLSM010000030.1"/>
</dbReference>
<dbReference type="Pfam" id="PF11876">
    <property type="entry name" value="TsiV"/>
    <property type="match status" value="1"/>
</dbReference>
<gene>
    <name evidence="1" type="ORF">RJN63_28610</name>
</gene>
<evidence type="ECO:0000313" key="1">
    <source>
        <dbReference type="EMBL" id="MDT0340825.1"/>
    </source>
</evidence>
<sequence length="358" mass="40360">MSDLPFDPLQLMRDHPEKMRIPGGLLTKQGAQDYVGSVPAITGTLFFYDAHLPNVREAISSCFDEYAAIAKEHLTWLWRAEPPEGPDKFAYRDAPPMREMISRMGENDLVSFIYTSGKQSVDAGDWEFQVFGRRGWEANMKTRGTSVLRIGVPLLYVEENPSAFQRLFVNFANRLNAIHGYAGYGLILSAPREQNNQPFEAYLAEKLRGFDAGEPVSATRHARKGIKTVSWLTAVNYEMVKQVGGIATIRSELPMDWFALYDYGNGLIVQAGPKPDAAPADQDMPAILVLPNSLFKEVRSPQISLHNASVHGEPRLIGWSADQWLKRFDIDEAQLMQYKAKLLDEPKLTQETILRERL</sequence>
<dbReference type="EMBL" id="JAVRAA010000028">
    <property type="protein sequence ID" value="MDT0340825.1"/>
    <property type="molecule type" value="Genomic_DNA"/>
</dbReference>
<reference evidence="1" key="1">
    <citation type="submission" date="2023-02" db="EMBL/GenBank/DDBJ databases">
        <title>Description of Herbaspirillum huttiense subsp. nephrolepsisexaltata and Herbaspirillum huttiense subsp. lycopersicon.</title>
        <authorList>
            <person name="Poudel M."/>
            <person name="Sharma A."/>
            <person name="Goss E."/>
            <person name="Tapia J.H."/>
            <person name="Harmon C.M."/>
            <person name="Jones J.B."/>
        </authorList>
    </citation>
    <scope>NUCLEOTIDE SEQUENCE</scope>
    <source>
        <strain evidence="1">NC40101</strain>
    </source>
</reference>